<dbReference type="RefSeq" id="WP_341839690.1">
    <property type="nucleotide sequence ID" value="NZ_CP149792.1"/>
</dbReference>
<feature type="signal peptide" evidence="1">
    <location>
        <begin position="1"/>
        <end position="18"/>
    </location>
</feature>
<proteinExistence type="predicted"/>
<evidence type="ECO:0000313" key="4">
    <source>
        <dbReference type="Proteomes" id="UP001449657"/>
    </source>
</evidence>
<dbReference type="Pfam" id="PF22494">
    <property type="entry name" value="choice_anch_I"/>
    <property type="match status" value="1"/>
</dbReference>
<protein>
    <submittedName>
        <fullName evidence="3">Choice-of-anchor I family protein</fullName>
    </submittedName>
</protein>
<dbReference type="PANTHER" id="PTHR46928:SF1">
    <property type="entry name" value="MESENCHYME-SPECIFIC CELL SURFACE GLYCOPROTEIN"/>
    <property type="match status" value="1"/>
</dbReference>
<evidence type="ECO:0000313" key="3">
    <source>
        <dbReference type="EMBL" id="WZN44931.1"/>
    </source>
</evidence>
<dbReference type="InterPro" id="IPR055188">
    <property type="entry name" value="Choice_anch_I"/>
</dbReference>
<dbReference type="InterPro" id="IPR052956">
    <property type="entry name" value="Mesenchyme-surface_protein"/>
</dbReference>
<dbReference type="Proteomes" id="UP001449657">
    <property type="component" value="Chromosome"/>
</dbReference>
<dbReference type="Gene3D" id="2.130.10.10">
    <property type="entry name" value="YVTN repeat-like/Quinoprotein amine dehydrogenase"/>
    <property type="match status" value="1"/>
</dbReference>
<reference evidence="3 4" key="1">
    <citation type="submission" date="2024-03" db="EMBL/GenBank/DDBJ databases">
        <title>Chitinophaga caseinilytica sp. nov., a casein hydrolysing bacterium isolated from forest soil.</title>
        <authorList>
            <person name="Lee D.S."/>
            <person name="Han D.M."/>
            <person name="Baek J.H."/>
            <person name="Choi D.G."/>
            <person name="Jeon J.H."/>
            <person name="Jeon C.O."/>
        </authorList>
    </citation>
    <scope>NUCLEOTIDE SEQUENCE [LARGE SCALE GENOMIC DNA]</scope>
    <source>
        <strain evidence="3 4">KACC 19118</strain>
    </source>
</reference>
<evidence type="ECO:0000259" key="2">
    <source>
        <dbReference type="Pfam" id="PF22494"/>
    </source>
</evidence>
<evidence type="ECO:0000256" key="1">
    <source>
        <dbReference type="SAM" id="SignalP"/>
    </source>
</evidence>
<dbReference type="SUPFAM" id="SSF51004">
    <property type="entry name" value="C-terminal (heme d1) domain of cytochrome cd1-nitrite reductase"/>
    <property type="match status" value="1"/>
</dbReference>
<dbReference type="InterPro" id="IPR015943">
    <property type="entry name" value="WD40/YVTN_repeat-like_dom_sf"/>
</dbReference>
<dbReference type="InterPro" id="IPR011048">
    <property type="entry name" value="Haem_d1_sf"/>
</dbReference>
<keyword evidence="1" id="KW-0732">Signal</keyword>
<feature type="chain" id="PRO_5045545947" evidence="1">
    <location>
        <begin position="19"/>
        <end position="505"/>
    </location>
</feature>
<dbReference type="PANTHER" id="PTHR46928">
    <property type="entry name" value="MESENCHYME-SPECIFIC CELL SURFACE GLYCOPROTEIN"/>
    <property type="match status" value="1"/>
</dbReference>
<dbReference type="NCBIfam" id="NF038117">
    <property type="entry name" value="choice_anch_I"/>
    <property type="match status" value="1"/>
</dbReference>
<feature type="domain" description="Choice-of-anchor I" evidence="2">
    <location>
        <begin position="48"/>
        <end position="500"/>
    </location>
</feature>
<accession>A0ABZ2YY72</accession>
<organism evidence="3 4">
    <name type="scientific">Chitinophaga caseinilytica</name>
    <dbReference type="NCBI Taxonomy" id="2267521"/>
    <lineage>
        <taxon>Bacteria</taxon>
        <taxon>Pseudomonadati</taxon>
        <taxon>Bacteroidota</taxon>
        <taxon>Chitinophagia</taxon>
        <taxon>Chitinophagales</taxon>
        <taxon>Chitinophagaceae</taxon>
        <taxon>Chitinophaga</taxon>
    </lineage>
</organism>
<gene>
    <name evidence="3" type="ORF">WJU22_18710</name>
</gene>
<keyword evidence="4" id="KW-1185">Reference proteome</keyword>
<dbReference type="EMBL" id="CP150096">
    <property type="protein sequence ID" value="WZN44931.1"/>
    <property type="molecule type" value="Genomic_DNA"/>
</dbReference>
<name>A0ABZ2YY72_9BACT</name>
<dbReference type="PROSITE" id="PS51257">
    <property type="entry name" value="PROKAR_LIPOPROTEIN"/>
    <property type="match status" value="1"/>
</dbReference>
<sequence>MRTKIKYILPIAAMTALAACSKDDVKNDPGTEITEDPSSFAEIGSIDIGEAGAAEISAYDPATKRLFVVKNDGTNMIKVLDLTDPSKITDLKKDILTNGGNVNSLAVSNGKLAAAIEATNKTLAGRVDVFSTSDLSLIKTIPTGALPDMVTFSPDGKLILTANEGEPATDYSADPAGTVTIINIENNYTATHLDFSGFAAQEATLAAKGFRNFGPAGSTFTAGIEPEYITVAPDSKTAWVTLQENNAIAKIDLAAKTITDIFPLGFKDYNTDANAVDLSDSDGGVTFKKWPVKGMYQPDAIAVLVNGGVPHLFTANEGDVREWDAYAENKRIKSISLDPAVFPDAAALKADAVLGRLNVTKTLGDANGDGLYEALYSFGARSFSVWNGNTGAQLFDSKNELDVKAKEAGIYEDGRSDDKSIEPEGIALGVMGKKTVAFVGMERVDAVAVYDVTNPISPQFLNILKVGDAPEGVLFVPAKDSPTKKSLLIVSSEDDGVVKIFTPKN</sequence>